<dbReference type="Gene3D" id="3.40.50.2000">
    <property type="entry name" value="Glycogen Phosphorylase B"/>
    <property type="match status" value="1"/>
</dbReference>
<dbReference type="SUPFAM" id="SSF53756">
    <property type="entry name" value="UDP-Glycosyltransferase/glycogen phosphorylase"/>
    <property type="match status" value="1"/>
</dbReference>
<accession>E8RMB3</accession>
<evidence type="ECO:0000259" key="1">
    <source>
        <dbReference type="Pfam" id="PF04101"/>
    </source>
</evidence>
<feature type="domain" description="Glycosyl transferase family 28 C-terminal" evidence="1">
    <location>
        <begin position="1"/>
        <end position="109"/>
    </location>
</feature>
<organism evidence="2 3">
    <name type="scientific">Asticcacaulis excentricus (strain ATCC 15261 / DSM 4724 / KCTC 12464 / NCIMB 9791 / VKM B-1370 / CB 48)</name>
    <dbReference type="NCBI Taxonomy" id="573065"/>
    <lineage>
        <taxon>Bacteria</taxon>
        <taxon>Pseudomonadati</taxon>
        <taxon>Pseudomonadota</taxon>
        <taxon>Alphaproteobacteria</taxon>
        <taxon>Caulobacterales</taxon>
        <taxon>Caulobacteraceae</taxon>
        <taxon>Asticcacaulis</taxon>
    </lineage>
</organism>
<dbReference type="InterPro" id="IPR007235">
    <property type="entry name" value="Glyco_trans_28_C"/>
</dbReference>
<dbReference type="AlphaFoldDB" id="E8RMB3"/>
<evidence type="ECO:0000313" key="3">
    <source>
        <dbReference type="Proteomes" id="UP000001492"/>
    </source>
</evidence>
<dbReference type="EMBL" id="CP002395">
    <property type="protein sequence ID" value="ADU13864.1"/>
    <property type="molecule type" value="Genomic_DNA"/>
</dbReference>
<dbReference type="OrthoDB" id="7186565at2"/>
<evidence type="ECO:0000313" key="2">
    <source>
        <dbReference type="EMBL" id="ADU13864.1"/>
    </source>
</evidence>
<keyword evidence="3" id="KW-1185">Reference proteome</keyword>
<dbReference type="RefSeq" id="WP_013479692.1">
    <property type="nucleotide sequence ID" value="NC_014816.1"/>
</dbReference>
<dbReference type="HOGENOM" id="CLU_085408_1_1_5"/>
<dbReference type="Proteomes" id="UP000001492">
    <property type="component" value="Chromosome 1"/>
</dbReference>
<reference evidence="3" key="1">
    <citation type="submission" date="2010-12" db="EMBL/GenBank/DDBJ databases">
        <title>Complete sequence of chromosome 1 of Asticcacaulis excentricus CB 48.</title>
        <authorList>
            <consortium name="US DOE Joint Genome Institute"/>
            <person name="Lucas S."/>
            <person name="Copeland A."/>
            <person name="Lapidus A."/>
            <person name="Cheng J.-F."/>
            <person name="Bruce D."/>
            <person name="Goodwin L."/>
            <person name="Pitluck S."/>
            <person name="Teshima H."/>
            <person name="Davenport K."/>
            <person name="Detter J.C."/>
            <person name="Han C."/>
            <person name="Tapia R."/>
            <person name="Land M."/>
            <person name="Hauser L."/>
            <person name="Jeffries C."/>
            <person name="Kyrpides N."/>
            <person name="Ivanova N."/>
            <person name="Ovchinnikova G."/>
            <person name="Brun Y.V."/>
            <person name="Woyke T."/>
        </authorList>
    </citation>
    <scope>NUCLEOTIDE SEQUENCE [LARGE SCALE GENOMIC DNA]</scope>
    <source>
        <strain evidence="3">ATCC 15261 / DSM 4724 / KCTC 12464 / NCIMB 9791 / VKM B-1370 / CB 48</strain>
    </source>
</reference>
<dbReference type="GO" id="GO:0016758">
    <property type="term" value="F:hexosyltransferase activity"/>
    <property type="evidence" value="ECO:0007669"/>
    <property type="project" value="InterPro"/>
</dbReference>
<dbReference type="Pfam" id="PF04101">
    <property type="entry name" value="Glyco_tran_28_C"/>
    <property type="match status" value="1"/>
</dbReference>
<dbReference type="KEGG" id="aex:Astex_2208"/>
<proteinExistence type="predicted"/>
<keyword evidence="2" id="KW-0808">Transferase</keyword>
<dbReference type="STRING" id="573065.Astex_2208"/>
<sequence length="159" mass="17643">MIFVTTGTQLPFDRLVLSVDEAAADLSETVFAQIGAKGREPKNIEYARLLTPQEFDKRLLSARVLVAHAGIGTILSVMKAKKPLVIMPRLASLNEHRNDHQIATANQMSRLPGIYVAHNSRDVIEILKRSDLKCLSDEFSSNSRETLVDNIKNVISNGF</sequence>
<gene>
    <name evidence="2" type="ordered locus">Astex_2208</name>
</gene>
<name>E8RMB3_ASTEC</name>
<dbReference type="eggNOG" id="COG5017">
    <property type="taxonomic scope" value="Bacteria"/>
</dbReference>
<protein>
    <submittedName>
        <fullName evidence="2">Glycosyltransferase 28 domain protein</fullName>
    </submittedName>
</protein>